<dbReference type="GO" id="GO:0003677">
    <property type="term" value="F:DNA binding"/>
    <property type="evidence" value="ECO:0007669"/>
    <property type="project" value="UniProtKB-UniRule"/>
</dbReference>
<evidence type="ECO:0000313" key="5">
    <source>
        <dbReference type="Proteomes" id="UP000013520"/>
    </source>
</evidence>
<keyword evidence="5" id="KW-1185">Reference proteome</keyword>
<dbReference type="RefSeq" id="WP_006521212.1">
    <property type="nucleotide sequence ID" value="NC_021184.1"/>
</dbReference>
<evidence type="ECO:0000256" key="2">
    <source>
        <dbReference type="PROSITE-ProRule" id="PRU00335"/>
    </source>
</evidence>
<protein>
    <submittedName>
        <fullName evidence="4">Transcriptional regulator</fullName>
    </submittedName>
</protein>
<dbReference type="EMBL" id="CP003273">
    <property type="protein sequence ID" value="AGL00553.1"/>
    <property type="molecule type" value="Genomic_DNA"/>
</dbReference>
<dbReference type="eggNOG" id="COG1309">
    <property type="taxonomic scope" value="Bacteria"/>
</dbReference>
<dbReference type="InterPro" id="IPR050624">
    <property type="entry name" value="HTH-type_Tx_Regulator"/>
</dbReference>
<dbReference type="OrthoDB" id="494991at2"/>
<dbReference type="SUPFAM" id="SSF48498">
    <property type="entry name" value="Tetracyclin repressor-like, C-terminal domain"/>
    <property type="match status" value="1"/>
</dbReference>
<evidence type="ECO:0000259" key="3">
    <source>
        <dbReference type="PROSITE" id="PS50977"/>
    </source>
</evidence>
<dbReference type="InterPro" id="IPR036271">
    <property type="entry name" value="Tet_transcr_reg_TetR-rel_C_sf"/>
</dbReference>
<organism evidence="4 5">
    <name type="scientific">Desulfoscipio gibsoniae DSM 7213</name>
    <dbReference type="NCBI Taxonomy" id="767817"/>
    <lineage>
        <taxon>Bacteria</taxon>
        <taxon>Bacillati</taxon>
        <taxon>Bacillota</taxon>
        <taxon>Clostridia</taxon>
        <taxon>Eubacteriales</taxon>
        <taxon>Desulfallaceae</taxon>
        <taxon>Desulfoscipio</taxon>
    </lineage>
</organism>
<dbReference type="AlphaFoldDB" id="R4KBL1"/>
<dbReference type="Gene3D" id="1.10.10.60">
    <property type="entry name" value="Homeodomain-like"/>
    <property type="match status" value="1"/>
</dbReference>
<keyword evidence="1 2" id="KW-0238">DNA-binding</keyword>
<evidence type="ECO:0000313" key="4">
    <source>
        <dbReference type="EMBL" id="AGL00553.1"/>
    </source>
</evidence>
<gene>
    <name evidence="4" type="ORF">Desgi_1017</name>
</gene>
<feature type="domain" description="HTH tetR-type" evidence="3">
    <location>
        <begin position="14"/>
        <end position="74"/>
    </location>
</feature>
<dbReference type="SUPFAM" id="SSF46689">
    <property type="entry name" value="Homeodomain-like"/>
    <property type="match status" value="1"/>
</dbReference>
<dbReference type="Proteomes" id="UP000013520">
    <property type="component" value="Chromosome"/>
</dbReference>
<dbReference type="HOGENOM" id="CLU_069356_12_2_9"/>
<dbReference type="PROSITE" id="PS50977">
    <property type="entry name" value="HTH_TETR_2"/>
    <property type="match status" value="1"/>
</dbReference>
<evidence type="ECO:0000256" key="1">
    <source>
        <dbReference type="ARBA" id="ARBA00023125"/>
    </source>
</evidence>
<dbReference type="Gene3D" id="1.10.357.10">
    <property type="entry name" value="Tetracycline Repressor, domain 2"/>
    <property type="match status" value="1"/>
</dbReference>
<dbReference type="PRINTS" id="PR00455">
    <property type="entry name" value="HTHTETR"/>
</dbReference>
<dbReference type="STRING" id="767817.Desgi_1017"/>
<dbReference type="InterPro" id="IPR001647">
    <property type="entry name" value="HTH_TetR"/>
</dbReference>
<dbReference type="InterPro" id="IPR009057">
    <property type="entry name" value="Homeodomain-like_sf"/>
</dbReference>
<feature type="DNA-binding region" description="H-T-H motif" evidence="2">
    <location>
        <begin position="37"/>
        <end position="56"/>
    </location>
</feature>
<dbReference type="KEGG" id="dgi:Desgi_1017"/>
<name>R4KBL1_9FIRM</name>
<accession>R4KBL1</accession>
<proteinExistence type="predicted"/>
<dbReference type="PANTHER" id="PTHR43479">
    <property type="entry name" value="ACREF/ENVCD OPERON REPRESSOR-RELATED"/>
    <property type="match status" value="1"/>
</dbReference>
<dbReference type="PANTHER" id="PTHR43479:SF11">
    <property type="entry name" value="ACREF_ENVCD OPERON REPRESSOR-RELATED"/>
    <property type="match status" value="1"/>
</dbReference>
<reference evidence="4 5" key="1">
    <citation type="submission" date="2012-01" db="EMBL/GenBank/DDBJ databases">
        <title>Complete sequence of Desulfotomaculum gibsoniae DSM 7213.</title>
        <authorList>
            <consortium name="US DOE Joint Genome Institute"/>
            <person name="Lucas S."/>
            <person name="Han J."/>
            <person name="Lapidus A."/>
            <person name="Cheng J.-F."/>
            <person name="Goodwin L."/>
            <person name="Pitluck S."/>
            <person name="Peters L."/>
            <person name="Ovchinnikova G."/>
            <person name="Teshima H."/>
            <person name="Detter J.C."/>
            <person name="Han C."/>
            <person name="Tapia R."/>
            <person name="Land M."/>
            <person name="Hauser L."/>
            <person name="Kyrpides N."/>
            <person name="Ivanova N."/>
            <person name="Pagani I."/>
            <person name="Parshina S."/>
            <person name="Plugge C."/>
            <person name="Muyzer G."/>
            <person name="Kuever J."/>
            <person name="Ivanova A."/>
            <person name="Nazina T."/>
            <person name="Klenk H.-P."/>
            <person name="Brambilla E."/>
            <person name="Spring S."/>
            <person name="Stams A.F."/>
            <person name="Woyke T."/>
        </authorList>
    </citation>
    <scope>NUCLEOTIDE SEQUENCE [LARGE SCALE GENOMIC DNA]</scope>
    <source>
        <strain evidence="4 5">DSM 7213</strain>
    </source>
</reference>
<sequence length="206" mass="23325">MSPRNKELNEEIKDARREQILSNALKLFARKGLAATKITDISTASNISQGLLYHYYKSKEQIFVELLRDAYDKMIAAALVLESLPLSPLEKIKMAIEKLLQGFDENKDTAYYYLLINQASIFEAIPDEAKEIVKGRFLLYDVITRIITDGQKDGTFKKYDAKDMAVVFWTSLNGLAIYNAVQGEKFKAPDANILIGMFIEKVSPTN</sequence>
<dbReference type="Pfam" id="PF00440">
    <property type="entry name" value="TetR_N"/>
    <property type="match status" value="1"/>
</dbReference>